<keyword evidence="1" id="KW-0732">Signal</keyword>
<accession>A0A6A6UVZ7</accession>
<name>A0A6A6UVZ7_9PEZI</name>
<dbReference type="GO" id="GO:0005975">
    <property type="term" value="P:carbohydrate metabolic process"/>
    <property type="evidence" value="ECO:0007669"/>
    <property type="project" value="InterPro"/>
</dbReference>
<dbReference type="Proteomes" id="UP000799302">
    <property type="component" value="Unassembled WGS sequence"/>
</dbReference>
<dbReference type="EMBL" id="MU004230">
    <property type="protein sequence ID" value="KAF2675248.1"/>
    <property type="molecule type" value="Genomic_DNA"/>
</dbReference>
<reference evidence="4" key="1">
    <citation type="journal article" date="2020" name="Stud. Mycol.">
        <title>101 Dothideomycetes genomes: a test case for predicting lifestyles and emergence of pathogens.</title>
        <authorList>
            <person name="Haridas S."/>
            <person name="Albert R."/>
            <person name="Binder M."/>
            <person name="Bloem J."/>
            <person name="Labutti K."/>
            <person name="Salamov A."/>
            <person name="Andreopoulos B."/>
            <person name="Baker S."/>
            <person name="Barry K."/>
            <person name="Bills G."/>
            <person name="Bluhm B."/>
            <person name="Cannon C."/>
            <person name="Castanera R."/>
            <person name="Culley D."/>
            <person name="Daum C."/>
            <person name="Ezra D."/>
            <person name="Gonzalez J."/>
            <person name="Henrissat B."/>
            <person name="Kuo A."/>
            <person name="Liang C."/>
            <person name="Lipzen A."/>
            <person name="Lutzoni F."/>
            <person name="Magnuson J."/>
            <person name="Mondo S."/>
            <person name="Nolan M."/>
            <person name="Ohm R."/>
            <person name="Pangilinan J."/>
            <person name="Park H.-J."/>
            <person name="Ramirez L."/>
            <person name="Alfaro M."/>
            <person name="Sun H."/>
            <person name="Tritt A."/>
            <person name="Yoshinaga Y."/>
            <person name="Zwiers L.-H."/>
            <person name="Turgeon B."/>
            <person name="Goodwin S."/>
            <person name="Spatafora J."/>
            <person name="Crous P."/>
            <person name="Grigoriev I."/>
        </authorList>
    </citation>
    <scope>NUCLEOTIDE SEQUENCE</scope>
    <source>
        <strain evidence="4">CBS 115976</strain>
    </source>
</reference>
<dbReference type="Pfam" id="PF17168">
    <property type="entry name" value="DUF5127"/>
    <property type="match status" value="1"/>
</dbReference>
<dbReference type="SUPFAM" id="SSF48208">
    <property type="entry name" value="Six-hairpin glycosidases"/>
    <property type="match status" value="1"/>
</dbReference>
<dbReference type="PANTHER" id="PTHR31987">
    <property type="entry name" value="GLUTAMINASE A-RELATED"/>
    <property type="match status" value="1"/>
</dbReference>
<evidence type="ECO:0000313" key="4">
    <source>
        <dbReference type="EMBL" id="KAF2675248.1"/>
    </source>
</evidence>
<keyword evidence="5" id="KW-1185">Reference proteome</keyword>
<dbReference type="Pfam" id="PF16335">
    <property type="entry name" value="GtaA_6_Hairpin"/>
    <property type="match status" value="1"/>
</dbReference>
<proteinExistence type="predicted"/>
<organism evidence="4 5">
    <name type="scientific">Microthyrium microscopicum</name>
    <dbReference type="NCBI Taxonomy" id="703497"/>
    <lineage>
        <taxon>Eukaryota</taxon>
        <taxon>Fungi</taxon>
        <taxon>Dikarya</taxon>
        <taxon>Ascomycota</taxon>
        <taxon>Pezizomycotina</taxon>
        <taxon>Dothideomycetes</taxon>
        <taxon>Dothideomycetes incertae sedis</taxon>
        <taxon>Microthyriales</taxon>
        <taxon>Microthyriaceae</taxon>
        <taxon>Microthyrium</taxon>
    </lineage>
</organism>
<gene>
    <name evidence="4" type="ORF">BT63DRAFT_32719</name>
</gene>
<dbReference type="PANTHER" id="PTHR31987:SF1">
    <property type="entry name" value="GLUTAMINASE A"/>
    <property type="match status" value="1"/>
</dbReference>
<evidence type="ECO:0000259" key="3">
    <source>
        <dbReference type="Pfam" id="PF17168"/>
    </source>
</evidence>
<feature type="domain" description="Glutaminase A central" evidence="2">
    <location>
        <begin position="345"/>
        <end position="694"/>
    </location>
</feature>
<evidence type="ECO:0000259" key="2">
    <source>
        <dbReference type="Pfam" id="PF16335"/>
    </source>
</evidence>
<dbReference type="OrthoDB" id="431715at2759"/>
<evidence type="ECO:0000313" key="5">
    <source>
        <dbReference type="Proteomes" id="UP000799302"/>
    </source>
</evidence>
<feature type="chain" id="PRO_5025372674" evidence="1">
    <location>
        <begin position="22"/>
        <end position="702"/>
    </location>
</feature>
<sequence>MYSSLSMLLCSLLSLCILVEAGSFTPLRPPAIPLAVKSPYLSTWLKAGVDGGNGGYLAGTWPVHWSDKVTGWEGLIRVDGKTWQWMGWANYPAVNQTSLTWTSTQSVFTMNVDNKVELVINFLSPITPKDYKRQSLVASYMEVKARSIDGRTHNVQIYSDITAEWASGERNVPAQWDDGDVGNLKYLKVWRQQQLQFAESGNDGNGMASWGDVYYTTDKTDEMTYQAAADTIARSTFANNGQLPNTVDSRYRNIDDNWPVFAFAKDFGKLGGVQKRALFSIGLYQDNAAQFVGSNGLQVLKSYWKTFWDKASDAVAFFHNDFITSSILSKALDVQVQSDSVAVAGQDYATITSLAVRQAFGSTQFVGTKDKLFFFCKEISSDGNTQTVDVIFPMHPLLNYFNPDLLKMLLDPLFENQESGHYPNKYSMHDLGSNYPNATGHPDGKDEEMPVEECGDMLVMTLAYAQKAKDNSYLQKHYSILAQWTSYLVTDSLIPATQLSTDDFAGRLQNQTNLALKGIIGIKAMSAIAQLVGKQSDSAKYDAIAKDYINKWQGYGIAKDQNPPHTTLNYGDSSSHGLLYNLWADLELNLNLVPKSVYKMQDKFYPTVKQRFGVPLDTRHSYTKTDWEIYAAASVSPATRDIFIKDIVSWLQATTTSRPWSDLYDTIDGGYGRNPDGPVTFVARPVMGGVFALLVARPNFPF</sequence>
<feature type="signal peptide" evidence="1">
    <location>
        <begin position="1"/>
        <end position="21"/>
    </location>
</feature>
<dbReference type="InterPro" id="IPR008928">
    <property type="entry name" value="6-hairpin_glycosidase_sf"/>
</dbReference>
<dbReference type="InterPro" id="IPR052743">
    <property type="entry name" value="Glutaminase_GtaA"/>
</dbReference>
<feature type="domain" description="Glutaminase A N-terminal" evidence="3">
    <location>
        <begin position="104"/>
        <end position="339"/>
    </location>
</feature>
<dbReference type="InterPro" id="IPR032514">
    <property type="entry name" value="GtaA_central"/>
</dbReference>
<evidence type="ECO:0000256" key="1">
    <source>
        <dbReference type="SAM" id="SignalP"/>
    </source>
</evidence>
<dbReference type="AlphaFoldDB" id="A0A6A6UVZ7"/>
<protein>
    <submittedName>
        <fullName evidence="4">DUF1793-domain-containing protein</fullName>
    </submittedName>
</protein>
<dbReference type="InterPro" id="IPR033433">
    <property type="entry name" value="GtaA_N"/>
</dbReference>